<reference evidence="1" key="1">
    <citation type="submission" date="2018-05" db="EMBL/GenBank/DDBJ databases">
        <authorList>
            <person name="Lanie J.A."/>
            <person name="Ng W.-L."/>
            <person name="Kazmierczak K.M."/>
            <person name="Andrzejewski T.M."/>
            <person name="Davidsen T.M."/>
            <person name="Wayne K.J."/>
            <person name="Tettelin H."/>
            <person name="Glass J.I."/>
            <person name="Rusch D."/>
            <person name="Podicherti R."/>
            <person name="Tsui H.-C.T."/>
            <person name="Winkler M.E."/>
        </authorList>
    </citation>
    <scope>NUCLEOTIDE SEQUENCE</scope>
</reference>
<dbReference type="EMBL" id="UINC01222507">
    <property type="protein sequence ID" value="SVE51321.1"/>
    <property type="molecule type" value="Genomic_DNA"/>
</dbReference>
<accession>A0A383E3M9</accession>
<feature type="non-terminal residue" evidence="1">
    <location>
        <position position="1"/>
    </location>
</feature>
<evidence type="ECO:0008006" key="2">
    <source>
        <dbReference type="Google" id="ProtNLM"/>
    </source>
</evidence>
<dbReference type="Gene3D" id="2.60.120.200">
    <property type="match status" value="1"/>
</dbReference>
<organism evidence="1">
    <name type="scientific">marine metagenome</name>
    <dbReference type="NCBI Taxonomy" id="408172"/>
    <lineage>
        <taxon>unclassified sequences</taxon>
        <taxon>metagenomes</taxon>
        <taxon>ecological metagenomes</taxon>
    </lineage>
</organism>
<gene>
    <name evidence="1" type="ORF">METZ01_LOCUS504175</name>
</gene>
<name>A0A383E3M9_9ZZZZ</name>
<proteinExistence type="predicted"/>
<protein>
    <recommendedName>
        <fullName evidence="2">LamG-like jellyroll fold domain-containing protein</fullName>
    </recommendedName>
</protein>
<dbReference type="InterPro" id="IPR013320">
    <property type="entry name" value="ConA-like_dom_sf"/>
</dbReference>
<dbReference type="AlphaFoldDB" id="A0A383E3M9"/>
<dbReference type="Pfam" id="PF13385">
    <property type="entry name" value="Laminin_G_3"/>
    <property type="match status" value="1"/>
</dbReference>
<evidence type="ECO:0000313" key="1">
    <source>
        <dbReference type="EMBL" id="SVE51321.1"/>
    </source>
</evidence>
<sequence>TISAYVDGEKIDSVSGGRAVSSNYPFNIGGGGIFDDSGNFFFGEIDDVAVFDVALQSVEIKQIADGLSPLAAPPAEAPVISVVNNGDGTVTVTFEGTLQTAQVVNGPWTDVNGVSPLTITTDGEAVFGRAKK</sequence>
<dbReference type="SUPFAM" id="SSF49899">
    <property type="entry name" value="Concanavalin A-like lectins/glucanases"/>
    <property type="match status" value="1"/>
</dbReference>